<comment type="caution">
    <text evidence="1">The sequence shown here is derived from an EMBL/GenBank/DDBJ whole genome shotgun (WGS) entry which is preliminary data.</text>
</comment>
<evidence type="ECO:0000313" key="1">
    <source>
        <dbReference type="EMBL" id="GGA95180.1"/>
    </source>
</evidence>
<proteinExistence type="predicted"/>
<evidence type="ECO:0000313" key="2">
    <source>
        <dbReference type="Proteomes" id="UP000607559"/>
    </source>
</evidence>
<reference evidence="1" key="1">
    <citation type="journal article" date="2014" name="Int. J. Syst. Evol. Microbiol.">
        <title>Complete genome sequence of Corynebacterium casei LMG S-19264T (=DSM 44701T), isolated from a smear-ripened cheese.</title>
        <authorList>
            <consortium name="US DOE Joint Genome Institute (JGI-PGF)"/>
            <person name="Walter F."/>
            <person name="Albersmeier A."/>
            <person name="Kalinowski J."/>
            <person name="Ruckert C."/>
        </authorList>
    </citation>
    <scope>NUCLEOTIDE SEQUENCE</scope>
    <source>
        <strain evidence="1">CGMCC 1.15448</strain>
    </source>
</reference>
<dbReference type="EMBL" id="BMJC01000002">
    <property type="protein sequence ID" value="GGA95180.1"/>
    <property type="molecule type" value="Genomic_DNA"/>
</dbReference>
<name>A0A8J2UCC1_9BACT</name>
<keyword evidence="2" id="KW-1185">Reference proteome</keyword>
<accession>A0A8J2UCC1</accession>
<gene>
    <name evidence="1" type="ORF">GCM10011511_18160</name>
</gene>
<protein>
    <submittedName>
        <fullName evidence="1">Uncharacterized protein</fullName>
    </submittedName>
</protein>
<reference evidence="1" key="2">
    <citation type="submission" date="2020-09" db="EMBL/GenBank/DDBJ databases">
        <authorList>
            <person name="Sun Q."/>
            <person name="Zhou Y."/>
        </authorList>
    </citation>
    <scope>NUCLEOTIDE SEQUENCE</scope>
    <source>
        <strain evidence="1">CGMCC 1.15448</strain>
    </source>
</reference>
<sequence>MGAESAIPAYYDSMLLKIHFVEFSSTGEASLIAHNKSINHIYRSDNGLPNNQPFISVIDAIQTDHFNPLWREVQVVFNPGFTPRQLFSDNEVLAAASGVNPEIMLDTTNEVYWCPIVGAK</sequence>
<organism evidence="1 2">
    <name type="scientific">Puia dinghuensis</name>
    <dbReference type="NCBI Taxonomy" id="1792502"/>
    <lineage>
        <taxon>Bacteria</taxon>
        <taxon>Pseudomonadati</taxon>
        <taxon>Bacteroidota</taxon>
        <taxon>Chitinophagia</taxon>
        <taxon>Chitinophagales</taxon>
        <taxon>Chitinophagaceae</taxon>
        <taxon>Puia</taxon>
    </lineage>
</organism>
<dbReference type="AlphaFoldDB" id="A0A8J2UCC1"/>
<dbReference type="Proteomes" id="UP000607559">
    <property type="component" value="Unassembled WGS sequence"/>
</dbReference>